<evidence type="ECO:0000313" key="1">
    <source>
        <dbReference type="EMBL" id="CUU59209.1"/>
    </source>
</evidence>
<sequence length="56" mass="6585">MVTESFFAALEMLLDRTSCASHDQARTAIFDFIEDFYKRRCRQSANGYLIRSKPYL</sequence>
<protein>
    <recommendedName>
        <fullName evidence="3">Integrase core domain-containing protein</fullName>
    </recommendedName>
</protein>
<gene>
    <name evidence="1" type="ORF">Ga0074812_125100</name>
</gene>
<dbReference type="RefSeq" id="WP_161934840.1">
    <property type="nucleotide sequence ID" value="NZ_FAOZ01000025.1"/>
</dbReference>
<keyword evidence="2" id="KW-1185">Reference proteome</keyword>
<proteinExistence type="predicted"/>
<evidence type="ECO:0008006" key="3">
    <source>
        <dbReference type="Google" id="ProtNLM"/>
    </source>
</evidence>
<dbReference type="AlphaFoldDB" id="A0A0S4QVE5"/>
<evidence type="ECO:0000313" key="2">
    <source>
        <dbReference type="Proteomes" id="UP000198802"/>
    </source>
</evidence>
<reference evidence="2" key="1">
    <citation type="submission" date="2015-11" db="EMBL/GenBank/DDBJ databases">
        <authorList>
            <person name="Varghese N."/>
        </authorList>
    </citation>
    <scope>NUCLEOTIDE SEQUENCE [LARGE SCALE GENOMIC DNA]</scope>
    <source>
        <strain evidence="2">DSM 45899</strain>
    </source>
</reference>
<dbReference type="Proteomes" id="UP000198802">
    <property type="component" value="Unassembled WGS sequence"/>
</dbReference>
<dbReference type="EMBL" id="FAOZ01000025">
    <property type="protein sequence ID" value="CUU59209.1"/>
    <property type="molecule type" value="Genomic_DNA"/>
</dbReference>
<organism evidence="1 2">
    <name type="scientific">Parafrankia irregularis</name>
    <dbReference type="NCBI Taxonomy" id="795642"/>
    <lineage>
        <taxon>Bacteria</taxon>
        <taxon>Bacillati</taxon>
        <taxon>Actinomycetota</taxon>
        <taxon>Actinomycetes</taxon>
        <taxon>Frankiales</taxon>
        <taxon>Frankiaceae</taxon>
        <taxon>Parafrankia</taxon>
    </lineage>
</organism>
<accession>A0A0S4QVE5</accession>
<name>A0A0S4QVE5_9ACTN</name>